<evidence type="ECO:0000313" key="2">
    <source>
        <dbReference type="EMBL" id="KDQ21157.1"/>
    </source>
</evidence>
<dbReference type="InParanoid" id="A0A067NAJ4"/>
<name>A0A067NAJ4_BOTB1</name>
<dbReference type="Pfam" id="PF20236">
    <property type="entry name" value="DUF6593"/>
    <property type="match status" value="1"/>
</dbReference>
<dbReference type="AlphaFoldDB" id="A0A067NAJ4"/>
<dbReference type="HOGENOM" id="CLU_084280_0_1_1"/>
<dbReference type="OrthoDB" id="3256331at2759"/>
<reference evidence="3" key="1">
    <citation type="journal article" date="2014" name="Proc. Natl. Acad. Sci. U.S.A.">
        <title>Extensive sampling of basidiomycete genomes demonstrates inadequacy of the white-rot/brown-rot paradigm for wood decay fungi.</title>
        <authorList>
            <person name="Riley R."/>
            <person name="Salamov A.A."/>
            <person name="Brown D.W."/>
            <person name="Nagy L.G."/>
            <person name="Floudas D."/>
            <person name="Held B.W."/>
            <person name="Levasseur A."/>
            <person name="Lombard V."/>
            <person name="Morin E."/>
            <person name="Otillar R."/>
            <person name="Lindquist E.A."/>
            <person name="Sun H."/>
            <person name="LaButti K.M."/>
            <person name="Schmutz J."/>
            <person name="Jabbour D."/>
            <person name="Luo H."/>
            <person name="Baker S.E."/>
            <person name="Pisabarro A.G."/>
            <person name="Walton J.D."/>
            <person name="Blanchette R.A."/>
            <person name="Henrissat B."/>
            <person name="Martin F."/>
            <person name="Cullen D."/>
            <person name="Hibbett D.S."/>
            <person name="Grigoriev I.V."/>
        </authorList>
    </citation>
    <scope>NUCLEOTIDE SEQUENCE [LARGE SCALE GENOMIC DNA]</scope>
    <source>
        <strain evidence="3">FD-172 SS1</strain>
    </source>
</reference>
<sequence>METFASVASQGSLSDSGRFDSQATLVPLDGVVLAFSNDNPLHTILSSPHGVNYVIETQSKGPKAWTTYSRDNGDVLATLEWRDTLSDKITIGDGPSTRLSKLFRRSNLWGSSFILRGPDGEKYKWKGIGCGIQRQLHVSGSPEVVSTFCRSRKDRKTGEMRPATLRVRASGMHMIDLIVISFLALEKGGRIKEKNARLSANAI</sequence>
<gene>
    <name evidence="2" type="ORF">BOTBODRAFT_194017</name>
</gene>
<accession>A0A067NAJ4</accession>
<keyword evidence="3" id="KW-1185">Reference proteome</keyword>
<proteinExistence type="predicted"/>
<feature type="domain" description="DUF6593" evidence="1">
    <location>
        <begin position="38"/>
        <end position="189"/>
    </location>
</feature>
<dbReference type="InterPro" id="IPR046528">
    <property type="entry name" value="DUF6593"/>
</dbReference>
<evidence type="ECO:0000259" key="1">
    <source>
        <dbReference type="Pfam" id="PF20236"/>
    </source>
</evidence>
<dbReference type="EMBL" id="KL198016">
    <property type="protein sequence ID" value="KDQ21157.1"/>
    <property type="molecule type" value="Genomic_DNA"/>
</dbReference>
<protein>
    <recommendedName>
        <fullName evidence="1">DUF6593 domain-containing protein</fullName>
    </recommendedName>
</protein>
<evidence type="ECO:0000313" key="3">
    <source>
        <dbReference type="Proteomes" id="UP000027195"/>
    </source>
</evidence>
<organism evidence="2 3">
    <name type="scientific">Botryobasidium botryosum (strain FD-172 SS1)</name>
    <dbReference type="NCBI Taxonomy" id="930990"/>
    <lineage>
        <taxon>Eukaryota</taxon>
        <taxon>Fungi</taxon>
        <taxon>Dikarya</taxon>
        <taxon>Basidiomycota</taxon>
        <taxon>Agaricomycotina</taxon>
        <taxon>Agaricomycetes</taxon>
        <taxon>Cantharellales</taxon>
        <taxon>Botryobasidiaceae</taxon>
        <taxon>Botryobasidium</taxon>
    </lineage>
</organism>
<dbReference type="Proteomes" id="UP000027195">
    <property type="component" value="Unassembled WGS sequence"/>
</dbReference>